<dbReference type="PANTHER" id="PTHR37984">
    <property type="entry name" value="PROTEIN CBG26694"/>
    <property type="match status" value="1"/>
</dbReference>
<feature type="compositionally biased region" description="Low complexity" evidence="2">
    <location>
        <begin position="8"/>
        <end position="18"/>
    </location>
</feature>
<evidence type="ECO:0000256" key="1">
    <source>
        <dbReference type="PROSITE-ProRule" id="PRU00047"/>
    </source>
</evidence>
<feature type="domain" description="CCHC-type" evidence="3">
    <location>
        <begin position="312"/>
        <end position="327"/>
    </location>
</feature>
<dbReference type="AlphaFoldDB" id="A0AAE1GNH7"/>
<dbReference type="PROSITE" id="PS50158">
    <property type="entry name" value="ZF_CCHC"/>
    <property type="match status" value="1"/>
</dbReference>
<organism evidence="4 5">
    <name type="scientific">Petrolisthes cinctipes</name>
    <name type="common">Flat porcelain crab</name>
    <dbReference type="NCBI Taxonomy" id="88211"/>
    <lineage>
        <taxon>Eukaryota</taxon>
        <taxon>Metazoa</taxon>
        <taxon>Ecdysozoa</taxon>
        <taxon>Arthropoda</taxon>
        <taxon>Crustacea</taxon>
        <taxon>Multicrustacea</taxon>
        <taxon>Malacostraca</taxon>
        <taxon>Eumalacostraca</taxon>
        <taxon>Eucarida</taxon>
        <taxon>Decapoda</taxon>
        <taxon>Pleocyemata</taxon>
        <taxon>Anomura</taxon>
        <taxon>Galatheoidea</taxon>
        <taxon>Porcellanidae</taxon>
        <taxon>Petrolisthes</taxon>
    </lineage>
</organism>
<dbReference type="InterPro" id="IPR050951">
    <property type="entry name" value="Retrovirus_Pol_polyprotein"/>
</dbReference>
<dbReference type="EMBL" id="JAWQEG010000081">
    <property type="protein sequence ID" value="KAK3894919.1"/>
    <property type="molecule type" value="Genomic_DNA"/>
</dbReference>
<dbReference type="GO" id="GO:0008270">
    <property type="term" value="F:zinc ion binding"/>
    <property type="evidence" value="ECO:0007669"/>
    <property type="project" value="UniProtKB-KW"/>
</dbReference>
<proteinExistence type="predicted"/>
<feature type="region of interest" description="Disordered" evidence="2">
    <location>
        <begin position="1"/>
        <end position="21"/>
    </location>
</feature>
<gene>
    <name evidence="4" type="ORF">Pcinc_001367</name>
</gene>
<dbReference type="GO" id="GO:0003676">
    <property type="term" value="F:nucleic acid binding"/>
    <property type="evidence" value="ECO:0007669"/>
    <property type="project" value="InterPro"/>
</dbReference>
<sequence>MAGRRPRLLTQTPRTSPRSLQTPRVLGQTHQLLMAQTEAITSLQQQLAAAGRPRSHSSVPRSSAPEKCDMEMTTAAFRTWRQSMECWLGLNGWPPQQAVLHIRLHCTPALQRSLDARFSDREWRALATEEALDAIGCIALQVTNQAADWCKFFTSNQEYSESISEYFTRSAQCAADCEFKCPHCNNSLSEYMLLHKLVSGIASVELKEEVFRRCDSFSEVDSLRKFCVAFEAAHKDATRPGVSTKNIGREGREAMASVARVSSLPDALQEEVGLPPQAAGARQPPPYKPRCGNCGLKHKPGKGSCPAEMLACHNCGKTGHLRKMCRSKGKQVAATEEMEASGIIIAATRNVERQPFIWVKVSIGNNERKSAKIQVVPDTGAQVCVAGPGLLAALNIIKTSLVNRGNMKDVANVSLKPIGSFTCCIQHGSRTTTQEIYILETATRCYVSLQACKDLGLVHADFPYQSPVVAPTTADIGNATSESADYLPARPDTVPLTPLEENVPHLEAWLLRHFSGSTFNTDRSPLPVMEGKPHSIHLLPDDKPYACHTPASVPRHWEAEVKKQLDEDVR</sequence>
<evidence type="ECO:0000256" key="2">
    <source>
        <dbReference type="SAM" id="MobiDB-lite"/>
    </source>
</evidence>
<dbReference type="Pfam" id="PF00098">
    <property type="entry name" value="zf-CCHC"/>
    <property type="match status" value="1"/>
</dbReference>
<keyword evidence="5" id="KW-1185">Reference proteome</keyword>
<dbReference type="InterPro" id="IPR001878">
    <property type="entry name" value="Znf_CCHC"/>
</dbReference>
<comment type="caution">
    <text evidence="4">The sequence shown here is derived from an EMBL/GenBank/DDBJ whole genome shotgun (WGS) entry which is preliminary data.</text>
</comment>
<dbReference type="SMART" id="SM00343">
    <property type="entry name" value="ZnF_C2HC"/>
    <property type="match status" value="1"/>
</dbReference>
<evidence type="ECO:0000259" key="3">
    <source>
        <dbReference type="PROSITE" id="PS50158"/>
    </source>
</evidence>
<keyword evidence="1" id="KW-0863">Zinc-finger</keyword>
<dbReference type="Proteomes" id="UP001286313">
    <property type="component" value="Unassembled WGS sequence"/>
</dbReference>
<accession>A0AAE1GNH7</accession>
<evidence type="ECO:0000313" key="4">
    <source>
        <dbReference type="EMBL" id="KAK3894919.1"/>
    </source>
</evidence>
<protein>
    <recommendedName>
        <fullName evidence="3">CCHC-type domain-containing protein</fullName>
    </recommendedName>
</protein>
<name>A0AAE1GNH7_PETCI</name>
<keyword evidence="1" id="KW-0479">Metal-binding</keyword>
<dbReference type="PANTHER" id="PTHR37984:SF9">
    <property type="entry name" value="INTEGRASE CATALYTIC DOMAIN-CONTAINING PROTEIN"/>
    <property type="match status" value="1"/>
</dbReference>
<reference evidence="4" key="1">
    <citation type="submission" date="2023-10" db="EMBL/GenBank/DDBJ databases">
        <title>Genome assemblies of two species of porcelain crab, Petrolisthes cinctipes and Petrolisthes manimaculis (Anomura: Porcellanidae).</title>
        <authorList>
            <person name="Angst P."/>
        </authorList>
    </citation>
    <scope>NUCLEOTIDE SEQUENCE</scope>
    <source>
        <strain evidence="4">PB745_01</strain>
        <tissue evidence="4">Gill</tissue>
    </source>
</reference>
<keyword evidence="1" id="KW-0862">Zinc</keyword>
<evidence type="ECO:0000313" key="5">
    <source>
        <dbReference type="Proteomes" id="UP001286313"/>
    </source>
</evidence>